<keyword evidence="6 8" id="KW-0326">Glycosidase</keyword>
<proteinExistence type="inferred from homology"/>
<accession>A0ABU1IJK2</accession>
<dbReference type="PANTHER" id="PTHR34142:SF1">
    <property type="entry name" value="GLYCOSIDE HYDROLASE FAMILY 5 DOMAIN-CONTAINING PROTEIN"/>
    <property type="match status" value="1"/>
</dbReference>
<dbReference type="SMART" id="SM00495">
    <property type="entry name" value="ChtBD3"/>
    <property type="match status" value="1"/>
</dbReference>
<protein>
    <recommendedName>
        <fullName evidence="3">cellulase</fullName>
        <ecNumber evidence="3">3.2.1.4</ecNumber>
    </recommendedName>
</protein>
<sequence>MFIRHLSGLNLLKILIFIGISALVLAGIAGVIQPVSAEPSPDCTSSAWNSMQVYTGGDTVSHNGHEWRAKWWTRGEEPRVIGEWGVWEDLGSCSKESDQPGGPAEPKEPAQPEGRTPIETHGPLHVCGTKLCDQSGNSVQLRGMSTHGLQWYGWGNCVTESSLDTLAYDWNADILRVSLYVQEGGYETDPEGFTAQVNRIIEEATERGMYVLVDWHQLTPGDPMVNLEHAKTFFTAIAQQHRDKTNIIYDIANEPNGVSWSRIRDYAHQIIPVIRQHDPDSVILIGTHGWASLGISDGRSARDIVDHPVDAENIMYTFHFYAASHGQAYRDELAWAADRIPIFVTEWGSQEYTGDGPNDFNSTQAYLDIMKDKEISWINWNYSDDWRSGAVWKTGTCSSGQWTADNLKPAGQWVRDKIRNR</sequence>
<evidence type="ECO:0000256" key="5">
    <source>
        <dbReference type="ARBA" id="ARBA00023001"/>
    </source>
</evidence>
<dbReference type="InterPro" id="IPR001547">
    <property type="entry name" value="Glyco_hydro_5"/>
</dbReference>
<keyword evidence="5" id="KW-0136">Cellulose degradation</keyword>
<dbReference type="RefSeq" id="WP_309862984.1">
    <property type="nucleotide sequence ID" value="NZ_JAVDQG010000002.1"/>
</dbReference>
<evidence type="ECO:0000256" key="3">
    <source>
        <dbReference type="ARBA" id="ARBA00012601"/>
    </source>
</evidence>
<dbReference type="PANTHER" id="PTHR34142">
    <property type="entry name" value="ENDO-BETA-1,4-GLUCANASE A"/>
    <property type="match status" value="1"/>
</dbReference>
<evidence type="ECO:0000259" key="10">
    <source>
        <dbReference type="SMART" id="SM00495"/>
    </source>
</evidence>
<evidence type="ECO:0000256" key="4">
    <source>
        <dbReference type="ARBA" id="ARBA00022801"/>
    </source>
</evidence>
<evidence type="ECO:0000256" key="9">
    <source>
        <dbReference type="SAM" id="MobiDB-lite"/>
    </source>
</evidence>
<gene>
    <name evidence="11" type="ORF">JOE21_000950</name>
</gene>
<dbReference type="Proteomes" id="UP001185012">
    <property type="component" value="Unassembled WGS sequence"/>
</dbReference>
<dbReference type="InterPro" id="IPR018087">
    <property type="entry name" value="Glyco_hydro_5_CS"/>
</dbReference>
<dbReference type="SUPFAM" id="SSF51445">
    <property type="entry name" value="(Trans)glycosidases"/>
    <property type="match status" value="1"/>
</dbReference>
<dbReference type="EC" id="3.2.1.4" evidence="3"/>
<dbReference type="InterPro" id="IPR003610">
    <property type="entry name" value="CBM5/12"/>
</dbReference>
<comment type="similarity">
    <text evidence="2 8">Belongs to the glycosyl hydrolase 5 (cellulase A) family.</text>
</comment>
<dbReference type="SUPFAM" id="SSF51055">
    <property type="entry name" value="Carbohydrate binding domain"/>
    <property type="match status" value="1"/>
</dbReference>
<evidence type="ECO:0000256" key="8">
    <source>
        <dbReference type="RuleBase" id="RU361153"/>
    </source>
</evidence>
<feature type="domain" description="Chitin-binding type-3" evidence="10">
    <location>
        <begin position="45"/>
        <end position="90"/>
    </location>
</feature>
<dbReference type="EMBL" id="JAVDQG010000002">
    <property type="protein sequence ID" value="MDR6224959.1"/>
    <property type="molecule type" value="Genomic_DNA"/>
</dbReference>
<comment type="caution">
    <text evidence="11">The sequence shown here is derived from an EMBL/GenBank/DDBJ whole genome shotgun (WGS) entry which is preliminary data.</text>
</comment>
<dbReference type="PROSITE" id="PS00659">
    <property type="entry name" value="GLYCOSYL_HYDROL_F5"/>
    <property type="match status" value="1"/>
</dbReference>
<dbReference type="GO" id="GO:0008810">
    <property type="term" value="F:cellulase activity"/>
    <property type="evidence" value="ECO:0007669"/>
    <property type="project" value="UniProtKB-EC"/>
</dbReference>
<organism evidence="11 12">
    <name type="scientific">Desmospora profundinema</name>
    <dbReference type="NCBI Taxonomy" id="1571184"/>
    <lineage>
        <taxon>Bacteria</taxon>
        <taxon>Bacillati</taxon>
        <taxon>Bacillota</taxon>
        <taxon>Bacilli</taxon>
        <taxon>Bacillales</taxon>
        <taxon>Thermoactinomycetaceae</taxon>
        <taxon>Desmospora</taxon>
    </lineage>
</organism>
<comment type="catalytic activity">
    <reaction evidence="1">
        <text>Endohydrolysis of (1-&gt;4)-beta-D-glucosidic linkages in cellulose, lichenin and cereal beta-D-glucans.</text>
        <dbReference type="EC" id="3.2.1.4"/>
    </reaction>
</comment>
<dbReference type="InterPro" id="IPR017853">
    <property type="entry name" value="GH"/>
</dbReference>
<keyword evidence="7" id="KW-0624">Polysaccharide degradation</keyword>
<dbReference type="Gene3D" id="3.20.20.80">
    <property type="entry name" value="Glycosidases"/>
    <property type="match status" value="1"/>
</dbReference>
<keyword evidence="7" id="KW-0119">Carbohydrate metabolism</keyword>
<evidence type="ECO:0000313" key="12">
    <source>
        <dbReference type="Proteomes" id="UP001185012"/>
    </source>
</evidence>
<dbReference type="InterPro" id="IPR036573">
    <property type="entry name" value="CBM_sf_5/12"/>
</dbReference>
<evidence type="ECO:0000256" key="6">
    <source>
        <dbReference type="ARBA" id="ARBA00023295"/>
    </source>
</evidence>
<evidence type="ECO:0000256" key="2">
    <source>
        <dbReference type="ARBA" id="ARBA00005641"/>
    </source>
</evidence>
<evidence type="ECO:0000256" key="1">
    <source>
        <dbReference type="ARBA" id="ARBA00000966"/>
    </source>
</evidence>
<dbReference type="Pfam" id="PF02839">
    <property type="entry name" value="CBM_5_12"/>
    <property type="match status" value="1"/>
</dbReference>
<feature type="region of interest" description="Disordered" evidence="9">
    <location>
        <begin position="92"/>
        <end position="120"/>
    </location>
</feature>
<evidence type="ECO:0000256" key="7">
    <source>
        <dbReference type="ARBA" id="ARBA00023326"/>
    </source>
</evidence>
<dbReference type="Pfam" id="PF00150">
    <property type="entry name" value="Cellulase"/>
    <property type="match status" value="1"/>
</dbReference>
<evidence type="ECO:0000313" key="11">
    <source>
        <dbReference type="EMBL" id="MDR6224959.1"/>
    </source>
</evidence>
<dbReference type="Gene3D" id="2.10.10.20">
    <property type="entry name" value="Carbohydrate-binding module superfamily 5/12"/>
    <property type="match status" value="1"/>
</dbReference>
<keyword evidence="12" id="KW-1185">Reference proteome</keyword>
<reference evidence="11 12" key="1">
    <citation type="submission" date="2023-07" db="EMBL/GenBank/DDBJ databases">
        <title>Genomic Encyclopedia of Type Strains, Phase IV (KMG-IV): sequencing the most valuable type-strain genomes for metagenomic binning, comparative biology and taxonomic classification.</title>
        <authorList>
            <person name="Goeker M."/>
        </authorList>
    </citation>
    <scope>NUCLEOTIDE SEQUENCE [LARGE SCALE GENOMIC DNA]</scope>
    <source>
        <strain evidence="11 12">DSM 45903</strain>
    </source>
</reference>
<name>A0ABU1IJK2_9BACL</name>
<dbReference type="CDD" id="cd12215">
    <property type="entry name" value="ChiC_BD"/>
    <property type="match status" value="1"/>
</dbReference>
<keyword evidence="4 8" id="KW-0378">Hydrolase</keyword>